<evidence type="ECO:0000313" key="1">
    <source>
        <dbReference type="EMBL" id="KAI4867688.1"/>
    </source>
</evidence>
<sequence length="667" mass="74428">MSWDYCRQRSIGTVYSLADIGSHSSMAQMKPEVLENRFLKNATISPSSTRSNSPSTCASEVFDNSTTTGSVASPATVNTYPMSELHIAEPFEKPSDSNDQFGNEHSCPHRFPIPKPRNIPGSSLSDVVDAVQGQLPTAGDPASNDAPRGQTKDFIRLPGDGRLEETESDFDDDDLDSDGEEFYNDEWSGEPDKIEAAVLANVEDLEFAAWLIMELHRDQAHNEAQRIGGWQKGVVNCRGSPGSGESQGQTSVSSYEGRASSNSRKRRRVSESDDRYSDDGDGEERDDGEGNGSPVNQDDSLTSGNVPRKYACPFNKLDPSRFRGNSISDNEFRICESGCKNIQRVKEHIKRKHVVIQCERCFRNFSEKGRKKEDSVAELAKHRREPEPCALGNPREANLGINMDQESLLNESRGKKRQKISDVDKWFNIWKVLFPNKPQPSHPWVEKTTLGRIRRPASDNAQGYFNMVQRSLQRYTNSGIIQFLPGQEVEMIGRVISLVQSLYNIHVDRNGEPSLVNTSSGDQTETQTIMPTTPSMEVQDVNMTRQQVPGPKINEHRSRPMIIPDLHARSSPMNLDSQSPFSMLQPQNAVNMAYASQTFPIYGTQLSRVSTGHVPGPSGALAGLTLEQAGLEWAYENMSNDWPSFQYPTQVDPENLEMPFMQPDEQN</sequence>
<protein>
    <submittedName>
        <fullName evidence="1">Uncharacterized protein</fullName>
    </submittedName>
</protein>
<accession>A0ACB9Z9L3</accession>
<gene>
    <name evidence="1" type="ORF">F4820DRAFT_193245</name>
</gene>
<dbReference type="Proteomes" id="UP001497700">
    <property type="component" value="Unassembled WGS sequence"/>
</dbReference>
<organism evidence="1 2">
    <name type="scientific">Hypoxylon rubiginosum</name>
    <dbReference type="NCBI Taxonomy" id="110542"/>
    <lineage>
        <taxon>Eukaryota</taxon>
        <taxon>Fungi</taxon>
        <taxon>Dikarya</taxon>
        <taxon>Ascomycota</taxon>
        <taxon>Pezizomycotina</taxon>
        <taxon>Sordariomycetes</taxon>
        <taxon>Xylariomycetidae</taxon>
        <taxon>Xylariales</taxon>
        <taxon>Hypoxylaceae</taxon>
        <taxon>Hypoxylon</taxon>
    </lineage>
</organism>
<dbReference type="EMBL" id="MU393445">
    <property type="protein sequence ID" value="KAI4867688.1"/>
    <property type="molecule type" value="Genomic_DNA"/>
</dbReference>
<reference evidence="1 2" key="1">
    <citation type="journal article" date="2022" name="New Phytol.">
        <title>Ecological generalism drives hyperdiversity of secondary metabolite gene clusters in xylarialean endophytes.</title>
        <authorList>
            <person name="Franco M.E.E."/>
            <person name="Wisecaver J.H."/>
            <person name="Arnold A.E."/>
            <person name="Ju Y.M."/>
            <person name="Slot J.C."/>
            <person name="Ahrendt S."/>
            <person name="Moore L.P."/>
            <person name="Eastman K.E."/>
            <person name="Scott K."/>
            <person name="Konkel Z."/>
            <person name="Mondo S.J."/>
            <person name="Kuo A."/>
            <person name="Hayes R.D."/>
            <person name="Haridas S."/>
            <person name="Andreopoulos B."/>
            <person name="Riley R."/>
            <person name="LaButti K."/>
            <person name="Pangilinan J."/>
            <person name="Lipzen A."/>
            <person name="Amirebrahimi M."/>
            <person name="Yan J."/>
            <person name="Adam C."/>
            <person name="Keymanesh K."/>
            <person name="Ng V."/>
            <person name="Louie K."/>
            <person name="Northen T."/>
            <person name="Drula E."/>
            <person name="Henrissat B."/>
            <person name="Hsieh H.M."/>
            <person name="Youens-Clark K."/>
            <person name="Lutzoni F."/>
            <person name="Miadlikowska J."/>
            <person name="Eastwood D.C."/>
            <person name="Hamelin R.C."/>
            <person name="Grigoriev I.V."/>
            <person name="U'Ren J.M."/>
        </authorList>
    </citation>
    <scope>NUCLEOTIDE SEQUENCE [LARGE SCALE GENOMIC DNA]</scope>
    <source>
        <strain evidence="1 2">CBS 119005</strain>
    </source>
</reference>
<comment type="caution">
    <text evidence="1">The sequence shown here is derived from an EMBL/GenBank/DDBJ whole genome shotgun (WGS) entry which is preliminary data.</text>
</comment>
<name>A0ACB9Z9L3_9PEZI</name>
<proteinExistence type="predicted"/>
<keyword evidence="2" id="KW-1185">Reference proteome</keyword>
<evidence type="ECO:0000313" key="2">
    <source>
        <dbReference type="Proteomes" id="UP001497700"/>
    </source>
</evidence>